<dbReference type="GO" id="GO:0005737">
    <property type="term" value="C:cytoplasm"/>
    <property type="evidence" value="ECO:0007669"/>
    <property type="project" value="TreeGrafter"/>
</dbReference>
<dbReference type="InterPro" id="IPR036812">
    <property type="entry name" value="NAD(P)_OxRdtase_dom_sf"/>
</dbReference>
<keyword evidence="4" id="KW-1185">Reference proteome</keyword>
<dbReference type="EMBL" id="SOAZ01000002">
    <property type="protein sequence ID" value="TDT63338.1"/>
    <property type="molecule type" value="Genomic_DNA"/>
</dbReference>
<protein>
    <submittedName>
        <fullName evidence="3">Aryl-alcohol dehydrogenase-like predicted oxidoreductase</fullName>
    </submittedName>
</protein>
<dbReference type="OrthoDB" id="9804790at2"/>
<evidence type="ECO:0000313" key="3">
    <source>
        <dbReference type="EMBL" id="TDT63338.1"/>
    </source>
</evidence>
<gene>
    <name evidence="3" type="ORF">EDD71_10298</name>
</gene>
<dbReference type="SUPFAM" id="SSF51430">
    <property type="entry name" value="NAD(P)-linked oxidoreductase"/>
    <property type="match status" value="1"/>
</dbReference>
<dbReference type="CDD" id="cd19078">
    <property type="entry name" value="AKR_AKR13C1_2"/>
    <property type="match status" value="1"/>
</dbReference>
<name>A0A4R7KTC3_9CLOT</name>
<dbReference type="InterPro" id="IPR023210">
    <property type="entry name" value="NADP_OxRdtase_dom"/>
</dbReference>
<dbReference type="GO" id="GO:0016491">
    <property type="term" value="F:oxidoreductase activity"/>
    <property type="evidence" value="ECO:0007669"/>
    <property type="project" value="UniProtKB-KW"/>
</dbReference>
<keyword evidence="1" id="KW-0560">Oxidoreductase</keyword>
<dbReference type="AlphaFoldDB" id="A0A4R7KTC3"/>
<dbReference type="PANTHER" id="PTHR43625">
    <property type="entry name" value="AFLATOXIN B1 ALDEHYDE REDUCTASE"/>
    <property type="match status" value="1"/>
</dbReference>
<dbReference type="Proteomes" id="UP000295325">
    <property type="component" value="Unassembled WGS sequence"/>
</dbReference>
<dbReference type="PANTHER" id="PTHR43625:SF77">
    <property type="entry name" value="ALDO-KETO REDUCTASE"/>
    <property type="match status" value="1"/>
</dbReference>
<feature type="domain" description="NADP-dependent oxidoreductase" evidence="2">
    <location>
        <begin position="16"/>
        <end position="305"/>
    </location>
</feature>
<sequence>MKKRRLGNSDLEVSAIGLGCMGMSHGYGPAADKKEMIKLIHAAIDRGVTFFDTAEVYGPYVNEELLGEALAPFKGKVVIATKFGIKMVDGKQVLDSKPETIRQSVEGSLKRLKVDTIDLYYQHRVDPNVPIEEVAGVIQDLIKEGKIRYWGLSEAGVGTIRRAHAVQPLTAVQSEYSMMWRSPEEEVLPTLEELGVGFVPFSPLGKGFLTGTIDKNATFASSDFRSIVPRFKPENLEANQVLVELIKKVAAAKNATPAQIALAWVLAQKPWIVPIPGTRKLERLEENLGAVDVELTPEELSDLNDALSKIKISGDRYPAGSDYAKRAGR</sequence>
<comment type="caution">
    <text evidence="3">The sequence shown here is derived from an EMBL/GenBank/DDBJ whole genome shotgun (WGS) entry which is preliminary data.</text>
</comment>
<organism evidence="3 4">
    <name type="scientific">Fonticella tunisiensis</name>
    <dbReference type="NCBI Taxonomy" id="1096341"/>
    <lineage>
        <taxon>Bacteria</taxon>
        <taxon>Bacillati</taxon>
        <taxon>Bacillota</taxon>
        <taxon>Clostridia</taxon>
        <taxon>Eubacteriales</taxon>
        <taxon>Clostridiaceae</taxon>
        <taxon>Fonticella</taxon>
    </lineage>
</organism>
<evidence type="ECO:0000259" key="2">
    <source>
        <dbReference type="Pfam" id="PF00248"/>
    </source>
</evidence>
<accession>A0A4R7KTC3</accession>
<dbReference type="Gene3D" id="3.20.20.100">
    <property type="entry name" value="NADP-dependent oxidoreductase domain"/>
    <property type="match status" value="1"/>
</dbReference>
<evidence type="ECO:0000313" key="4">
    <source>
        <dbReference type="Proteomes" id="UP000295325"/>
    </source>
</evidence>
<dbReference type="Pfam" id="PF00248">
    <property type="entry name" value="Aldo_ket_red"/>
    <property type="match status" value="1"/>
</dbReference>
<proteinExistence type="predicted"/>
<reference evidence="3 4" key="1">
    <citation type="submission" date="2019-03" db="EMBL/GenBank/DDBJ databases">
        <title>Genomic Encyclopedia of Type Strains, Phase IV (KMG-IV): sequencing the most valuable type-strain genomes for metagenomic binning, comparative biology and taxonomic classification.</title>
        <authorList>
            <person name="Goeker M."/>
        </authorList>
    </citation>
    <scope>NUCLEOTIDE SEQUENCE [LARGE SCALE GENOMIC DNA]</scope>
    <source>
        <strain evidence="3 4">DSM 24455</strain>
    </source>
</reference>
<evidence type="ECO:0000256" key="1">
    <source>
        <dbReference type="ARBA" id="ARBA00023002"/>
    </source>
</evidence>
<dbReference type="InterPro" id="IPR050791">
    <property type="entry name" value="Aldo-Keto_reductase"/>
</dbReference>
<dbReference type="RefSeq" id="WP_133626996.1">
    <property type="nucleotide sequence ID" value="NZ_SOAZ01000002.1"/>
</dbReference>